<organism evidence="1 2">
    <name type="scientific">Macaca fascicularis</name>
    <name type="common">Crab-eating macaque</name>
    <name type="synonym">Cynomolgus monkey</name>
    <dbReference type="NCBI Taxonomy" id="9541"/>
    <lineage>
        <taxon>Eukaryota</taxon>
        <taxon>Metazoa</taxon>
        <taxon>Chordata</taxon>
        <taxon>Craniata</taxon>
        <taxon>Vertebrata</taxon>
        <taxon>Euteleostomi</taxon>
        <taxon>Mammalia</taxon>
        <taxon>Eutheria</taxon>
        <taxon>Euarchontoglires</taxon>
        <taxon>Primates</taxon>
        <taxon>Haplorrhini</taxon>
        <taxon>Catarrhini</taxon>
        <taxon>Cercopithecidae</taxon>
        <taxon>Cercopithecinae</taxon>
        <taxon>Macaca</taxon>
    </lineage>
</organism>
<dbReference type="Proteomes" id="UP000233100">
    <property type="component" value="Chromosome 14"/>
</dbReference>
<proteinExistence type="predicted"/>
<accession>A0A7N9CRV4</accession>
<reference evidence="1" key="3">
    <citation type="submission" date="2025-09" db="UniProtKB">
        <authorList>
            <consortium name="Ensembl"/>
        </authorList>
    </citation>
    <scope>IDENTIFICATION</scope>
</reference>
<keyword evidence="2" id="KW-1185">Reference proteome</keyword>
<dbReference type="AlphaFoldDB" id="A0A7N9CRV4"/>
<evidence type="ECO:0000313" key="1">
    <source>
        <dbReference type="Ensembl" id="ENSMFAP00000053169.1"/>
    </source>
</evidence>
<evidence type="ECO:0000313" key="2">
    <source>
        <dbReference type="Proteomes" id="UP000233100"/>
    </source>
</evidence>
<reference evidence="1 2" key="1">
    <citation type="submission" date="2013-03" db="EMBL/GenBank/DDBJ databases">
        <authorList>
            <person name="Warren W."/>
            <person name="Wilson R.K."/>
        </authorList>
    </citation>
    <scope>NUCLEOTIDE SEQUENCE</scope>
</reference>
<name>A0A7N9CRV4_MACFA</name>
<dbReference type="Ensembl" id="ENSMFAT00000100722.1">
    <property type="protein sequence ID" value="ENSMFAP00000053169.1"/>
    <property type="gene ID" value="ENSMFAG00000048679.1"/>
</dbReference>
<sequence length="86" mass="9656">MVFSCIRIERIVGFTRRHSVPRDMQETEAFLLSQQQRGLPLLLILLSTDPLWVWGWGTVRSFPSHEAISQAVSVGGNLGQYPGFLG</sequence>
<protein>
    <submittedName>
        <fullName evidence="1">Uncharacterized protein</fullName>
    </submittedName>
</protein>
<dbReference type="GeneTree" id="ENSGT01030000240087"/>
<reference evidence="1" key="2">
    <citation type="submission" date="2025-08" db="UniProtKB">
        <authorList>
            <consortium name="Ensembl"/>
        </authorList>
    </citation>
    <scope>IDENTIFICATION</scope>
</reference>